<evidence type="ECO:0000256" key="1">
    <source>
        <dbReference type="SAM" id="SignalP"/>
    </source>
</evidence>
<dbReference type="AlphaFoldDB" id="A0A4Y2QQZ4"/>
<proteinExistence type="predicted"/>
<feature type="chain" id="PRO_5021209446" evidence="1">
    <location>
        <begin position="19"/>
        <end position="420"/>
    </location>
</feature>
<dbReference type="Proteomes" id="UP000499080">
    <property type="component" value="Unassembled WGS sequence"/>
</dbReference>
<gene>
    <name evidence="2" type="ORF">AVEN_122880_1</name>
</gene>
<keyword evidence="3" id="KW-1185">Reference proteome</keyword>
<comment type="caution">
    <text evidence="2">The sequence shown here is derived from an EMBL/GenBank/DDBJ whole genome shotgun (WGS) entry which is preliminary data.</text>
</comment>
<keyword evidence="1" id="KW-0732">Signal</keyword>
<feature type="signal peptide" evidence="1">
    <location>
        <begin position="1"/>
        <end position="18"/>
    </location>
</feature>
<organism evidence="2 3">
    <name type="scientific">Araneus ventricosus</name>
    <name type="common">Orbweaver spider</name>
    <name type="synonym">Epeira ventricosa</name>
    <dbReference type="NCBI Taxonomy" id="182803"/>
    <lineage>
        <taxon>Eukaryota</taxon>
        <taxon>Metazoa</taxon>
        <taxon>Ecdysozoa</taxon>
        <taxon>Arthropoda</taxon>
        <taxon>Chelicerata</taxon>
        <taxon>Arachnida</taxon>
        <taxon>Araneae</taxon>
        <taxon>Araneomorphae</taxon>
        <taxon>Entelegynae</taxon>
        <taxon>Araneoidea</taxon>
        <taxon>Araneidae</taxon>
        <taxon>Araneus</taxon>
    </lineage>
</organism>
<evidence type="ECO:0000313" key="2">
    <source>
        <dbReference type="EMBL" id="GBN65660.1"/>
    </source>
</evidence>
<accession>A0A4Y2QQZ4</accession>
<dbReference type="OrthoDB" id="6472811at2759"/>
<protein>
    <submittedName>
        <fullName evidence="2">Uncharacterized protein</fullName>
    </submittedName>
</protein>
<evidence type="ECO:0000313" key="3">
    <source>
        <dbReference type="Proteomes" id="UP000499080"/>
    </source>
</evidence>
<dbReference type="EMBL" id="BGPR01014537">
    <property type="protein sequence ID" value="GBN65660.1"/>
    <property type="molecule type" value="Genomic_DNA"/>
</dbReference>
<sequence>MWVLYSLLFSFFISPLFHGPTEVSYYTAISQPFHWNLYMWNQDSIPYFKSGLIFSSLDLRMPSQTTARNSSILTRLDAEGIHWEEMGQQGGLTLYPYHIAGDLDVLLEHLNNNDQLPTFKSGTVRRFCDHLLTTLARRQAVQQPKPSLHRDDQQILKAILDEESGSSSYQSATFWGELARRHLLSRRPFHDDFVPLHSIPSARYRRLFRLYQLTCETLGQWLDPFSMYLVPAEEYLDSVHWQSPRLLEMFLREQSQHVLARSIQRLLKNVIGQILNGQRPTCLDPYPLLDIFLENINRIHGSIPQVEHADIPPKTIDTIHRLLALAERDDLWSSQQPHVPTEEHDLDDRFHLLQRIHLLERQNFLLMQRIPHEFDSSSGTFECVSCMKRTPAVTRTEQCLERRHRPERFDIDNVRQARIS</sequence>
<name>A0A4Y2QQZ4_ARAVE</name>
<reference evidence="2 3" key="1">
    <citation type="journal article" date="2019" name="Sci. Rep.">
        <title>Orb-weaving spider Araneus ventricosus genome elucidates the spidroin gene catalogue.</title>
        <authorList>
            <person name="Kono N."/>
            <person name="Nakamura H."/>
            <person name="Ohtoshi R."/>
            <person name="Moran D.A.P."/>
            <person name="Shinohara A."/>
            <person name="Yoshida Y."/>
            <person name="Fujiwara M."/>
            <person name="Mori M."/>
            <person name="Tomita M."/>
            <person name="Arakawa K."/>
        </authorList>
    </citation>
    <scope>NUCLEOTIDE SEQUENCE [LARGE SCALE GENOMIC DNA]</scope>
</reference>